<keyword evidence="2" id="KW-0472">Membrane</keyword>
<dbReference type="KEGG" id="tmr:Tmar_0401"/>
<feature type="transmembrane region" description="Helical" evidence="2">
    <location>
        <begin position="73"/>
        <end position="95"/>
    </location>
</feature>
<feature type="transmembrane region" description="Helical" evidence="2">
    <location>
        <begin position="195"/>
        <end position="215"/>
    </location>
</feature>
<proteinExistence type="predicted"/>
<evidence type="ECO:0000256" key="2">
    <source>
        <dbReference type="SAM" id="Phobius"/>
    </source>
</evidence>
<dbReference type="Proteomes" id="UP000008915">
    <property type="component" value="Chromosome"/>
</dbReference>
<reference evidence="3 4" key="1">
    <citation type="journal article" date="2010" name="Stand. Genomic Sci.">
        <title>Complete genome sequence of Thermaerobacter marianensis type strain (7p75a).</title>
        <authorList>
            <person name="Han C."/>
            <person name="Gu W."/>
            <person name="Zhang X."/>
            <person name="Lapidus A."/>
            <person name="Nolan M."/>
            <person name="Copeland A."/>
            <person name="Lucas S."/>
            <person name="Del Rio T.G."/>
            <person name="Tice H."/>
            <person name="Cheng J.F."/>
            <person name="Tapia R."/>
            <person name="Goodwin L."/>
            <person name="Pitluck S."/>
            <person name="Pagani I."/>
            <person name="Ivanova N."/>
            <person name="Mavromatis K."/>
            <person name="Mikhailova N."/>
            <person name="Pati A."/>
            <person name="Chen A."/>
            <person name="Palaniappan K."/>
            <person name="Land M."/>
            <person name="Hauser L."/>
            <person name="Chang Y.J."/>
            <person name="Jeffries C.D."/>
            <person name="Schneider S."/>
            <person name="Rohde M."/>
            <person name="Goker M."/>
            <person name="Pukall R."/>
            <person name="Woyke T."/>
            <person name="Bristow J."/>
            <person name="Eisen J.A."/>
            <person name="Markowitz V."/>
            <person name="Hugenholtz P."/>
            <person name="Kyrpides N.C."/>
            <person name="Klenk H.P."/>
            <person name="Detter J.C."/>
        </authorList>
    </citation>
    <scope>NUCLEOTIDE SEQUENCE [LARGE SCALE GENOMIC DNA]</scope>
    <source>
        <strain evidence="4">ATCC 700841 / DSM 12885 / JCM 10246 / 7p75a</strain>
    </source>
</reference>
<dbReference type="STRING" id="644966.Tmar_0401"/>
<evidence type="ECO:0000313" key="4">
    <source>
        <dbReference type="Proteomes" id="UP000008915"/>
    </source>
</evidence>
<evidence type="ECO:0000313" key="3">
    <source>
        <dbReference type="EMBL" id="ADU50522.1"/>
    </source>
</evidence>
<protein>
    <recommendedName>
        <fullName evidence="5">DUF2938 domain-containing protein</fullName>
    </recommendedName>
</protein>
<keyword evidence="2" id="KW-1133">Transmembrane helix</keyword>
<evidence type="ECO:0000256" key="1">
    <source>
        <dbReference type="SAM" id="MobiDB-lite"/>
    </source>
</evidence>
<dbReference type="AlphaFoldDB" id="E6SGA5"/>
<keyword evidence="4" id="KW-1185">Reference proteome</keyword>
<accession>E6SGA5</accession>
<feature type="transmembrane region" description="Helical" evidence="2">
    <location>
        <begin position="154"/>
        <end position="175"/>
    </location>
</feature>
<organism evidence="3 4">
    <name type="scientific">Thermaerobacter marianensis (strain ATCC 700841 / DSM 12885 / JCM 10246 / 7p75a)</name>
    <dbReference type="NCBI Taxonomy" id="644966"/>
    <lineage>
        <taxon>Bacteria</taxon>
        <taxon>Bacillati</taxon>
        <taxon>Bacillota</taxon>
        <taxon>Clostridia</taxon>
        <taxon>Eubacteriales</taxon>
        <taxon>Clostridiales Family XVII. Incertae Sedis</taxon>
        <taxon>Thermaerobacter</taxon>
    </lineage>
</organism>
<gene>
    <name evidence="3" type="ordered locus">Tmar_0401</name>
</gene>
<reference evidence="4" key="2">
    <citation type="journal article" date="2010" name="Stand. Genomic Sci.">
        <title>Complete genome sequence of Thermaerobacter marianensis type strain (7p75aT).</title>
        <authorList>
            <person name="Han C."/>
            <person name="Gu W."/>
            <person name="Zhang X."/>
            <person name="Lapidus A."/>
            <person name="Nolan M."/>
            <person name="Copeland A."/>
            <person name="Lucas S."/>
            <person name="Glavina Del Rio T."/>
            <person name="Tice H."/>
            <person name="Cheng J."/>
            <person name="Tapia R."/>
            <person name="Goodwin L."/>
            <person name="Pitluck S."/>
            <person name="Pagani I."/>
            <person name="Ivanova N."/>
            <person name="Mavromatis K."/>
            <person name="Mikhailova N."/>
            <person name="Pati A."/>
            <person name="Chen A."/>
            <person name="Palaniappan K."/>
            <person name="Land M."/>
            <person name="Hauser L."/>
            <person name="Chang Y."/>
            <person name="Jeffries C."/>
            <person name="Schneider S."/>
            <person name="Rohde M."/>
            <person name="Goker M."/>
            <person name="Pukall R."/>
            <person name="Woyke T."/>
            <person name="Bristow J."/>
            <person name="Eisen J."/>
            <person name="Markowitz V."/>
            <person name="Hugenholtz P."/>
            <person name="Kyrpides N."/>
            <person name="Klenk H."/>
            <person name="Detter J."/>
        </authorList>
    </citation>
    <scope>NUCLEOTIDE SEQUENCE [LARGE SCALE GENOMIC DNA]</scope>
    <source>
        <strain evidence="4">ATCC 700841 / DSM 12885 / JCM 10246 / 7p75a</strain>
    </source>
</reference>
<evidence type="ECO:0008006" key="5">
    <source>
        <dbReference type="Google" id="ProtNLM"/>
    </source>
</evidence>
<name>E6SGA5_THEM7</name>
<feature type="region of interest" description="Disordered" evidence="1">
    <location>
        <begin position="1"/>
        <end position="20"/>
    </location>
</feature>
<feature type="transmembrane region" description="Helical" evidence="2">
    <location>
        <begin position="117"/>
        <end position="142"/>
    </location>
</feature>
<keyword evidence="2" id="KW-0812">Transmembrane</keyword>
<dbReference type="HOGENOM" id="CLU_108960_0_0_9"/>
<dbReference type="EMBL" id="CP002344">
    <property type="protein sequence ID" value="ADU50522.1"/>
    <property type="molecule type" value="Genomic_DNA"/>
</dbReference>
<sequence>MRRPPEVQPGRLRSDGCLPGDRRVRPRPVWLRRRLVMLAKSRAAGRAGANPTRSRAKELTVVSRVPTASTPRVVTAGLIAGLVQIATVYVLQPILGTQRGVFSRFVADGLGIGDGRIMAQAAMSAGGLAALLVAAVLWALVYRAIAPAGNAVTGMAFGLAVWVAGALVVLPLLSAVGAAPSPGFLGTGFSGARSALVAAIAHLVYGGVLGGLLAVPRQAEV</sequence>